<evidence type="ECO:0000313" key="1">
    <source>
        <dbReference type="EMBL" id="CAB4582461.1"/>
    </source>
</evidence>
<accession>A0A6J6F122</accession>
<proteinExistence type="predicted"/>
<name>A0A6J6F122_9ZZZZ</name>
<reference evidence="1" key="1">
    <citation type="submission" date="2020-05" db="EMBL/GenBank/DDBJ databases">
        <authorList>
            <person name="Chiriac C."/>
            <person name="Salcher M."/>
            <person name="Ghai R."/>
            <person name="Kavagutti S V."/>
        </authorList>
    </citation>
    <scope>NUCLEOTIDE SEQUENCE</scope>
</reference>
<gene>
    <name evidence="1" type="ORF">UFOPK1493_03180</name>
</gene>
<dbReference type="EMBL" id="CAEZSR010000163">
    <property type="protein sequence ID" value="CAB4582461.1"/>
    <property type="molecule type" value="Genomic_DNA"/>
</dbReference>
<dbReference type="AlphaFoldDB" id="A0A6J6F122"/>
<protein>
    <submittedName>
        <fullName evidence="1">Unannotated protein</fullName>
    </submittedName>
</protein>
<sequence length="59" mass="6080">MIGVSGSPMGCPSITYVLLNTLARSMPKSGRVNGIPVGFANGFTRGPGRPSRWCSGALV</sequence>
<organism evidence="1">
    <name type="scientific">freshwater metagenome</name>
    <dbReference type="NCBI Taxonomy" id="449393"/>
    <lineage>
        <taxon>unclassified sequences</taxon>
        <taxon>metagenomes</taxon>
        <taxon>ecological metagenomes</taxon>
    </lineage>
</organism>